<dbReference type="GeneID" id="25288024"/>
<evidence type="ECO:0000313" key="3">
    <source>
        <dbReference type="Proteomes" id="UP000027920"/>
    </source>
</evidence>
<dbReference type="RefSeq" id="XP_013253403.1">
    <property type="nucleotide sequence ID" value="XM_013397949.1"/>
</dbReference>
<comment type="caution">
    <text evidence="2">The sequence shown here is derived from an EMBL/GenBank/DDBJ whole genome shotgun (WGS) entry which is preliminary data.</text>
</comment>
<dbReference type="OrthoDB" id="6428749at2759"/>
<comment type="similarity">
    <text evidence="1">Belongs to the amidase family.</text>
</comment>
<dbReference type="InterPro" id="IPR036928">
    <property type="entry name" value="AS_sf"/>
</dbReference>
<dbReference type="PANTHER" id="PTHR46072:SF8">
    <property type="entry name" value="AMIDASE DOMAIN-CONTAINING PROTEIN"/>
    <property type="match status" value="1"/>
</dbReference>
<evidence type="ECO:0000256" key="1">
    <source>
        <dbReference type="ARBA" id="ARBA00009199"/>
    </source>
</evidence>
<dbReference type="HOGENOM" id="CLU_1586480_0_0_1"/>
<proteinExistence type="inferred from homology"/>
<accession>A0A072NUX1</accession>
<name>A0A072NUX1_9EURO</name>
<dbReference type="Proteomes" id="UP000027920">
    <property type="component" value="Unassembled WGS sequence"/>
</dbReference>
<protein>
    <recommendedName>
        <fullName evidence="4">Amidase domain-containing protein</fullName>
    </recommendedName>
</protein>
<evidence type="ECO:0008006" key="4">
    <source>
        <dbReference type="Google" id="ProtNLM"/>
    </source>
</evidence>
<dbReference type="SUPFAM" id="SSF75304">
    <property type="entry name" value="Amidase signature (AS) enzymes"/>
    <property type="match status" value="1"/>
</dbReference>
<dbReference type="STRING" id="1182545.A0A072NUX1"/>
<gene>
    <name evidence="2" type="ORF">A1O9_13133</name>
</gene>
<dbReference type="AlphaFoldDB" id="A0A072NUX1"/>
<dbReference type="VEuPathDB" id="FungiDB:A1O9_13133"/>
<reference evidence="2 3" key="1">
    <citation type="submission" date="2013-03" db="EMBL/GenBank/DDBJ databases">
        <title>The Genome Sequence of Exophiala aquamarina CBS 119918.</title>
        <authorList>
            <consortium name="The Broad Institute Genomics Platform"/>
            <person name="Cuomo C."/>
            <person name="de Hoog S."/>
            <person name="Gorbushina A."/>
            <person name="Walker B."/>
            <person name="Young S.K."/>
            <person name="Zeng Q."/>
            <person name="Gargeya S."/>
            <person name="Fitzgerald M."/>
            <person name="Haas B."/>
            <person name="Abouelleil A."/>
            <person name="Allen A.W."/>
            <person name="Alvarado L."/>
            <person name="Arachchi H.M."/>
            <person name="Berlin A.M."/>
            <person name="Chapman S.B."/>
            <person name="Gainer-Dewar J."/>
            <person name="Goldberg J."/>
            <person name="Griggs A."/>
            <person name="Gujja S."/>
            <person name="Hansen M."/>
            <person name="Howarth C."/>
            <person name="Imamovic A."/>
            <person name="Ireland A."/>
            <person name="Larimer J."/>
            <person name="McCowan C."/>
            <person name="Murphy C."/>
            <person name="Pearson M."/>
            <person name="Poon T.W."/>
            <person name="Priest M."/>
            <person name="Roberts A."/>
            <person name="Saif S."/>
            <person name="Shea T."/>
            <person name="Sisk P."/>
            <person name="Sykes S."/>
            <person name="Wortman J."/>
            <person name="Nusbaum C."/>
            <person name="Birren B."/>
        </authorList>
    </citation>
    <scope>NUCLEOTIDE SEQUENCE [LARGE SCALE GENOMIC DNA]</scope>
    <source>
        <strain evidence="2 3">CBS 119918</strain>
    </source>
</reference>
<organism evidence="2 3">
    <name type="scientific">Exophiala aquamarina CBS 119918</name>
    <dbReference type="NCBI Taxonomy" id="1182545"/>
    <lineage>
        <taxon>Eukaryota</taxon>
        <taxon>Fungi</taxon>
        <taxon>Dikarya</taxon>
        <taxon>Ascomycota</taxon>
        <taxon>Pezizomycotina</taxon>
        <taxon>Eurotiomycetes</taxon>
        <taxon>Chaetothyriomycetidae</taxon>
        <taxon>Chaetothyriales</taxon>
        <taxon>Herpotrichiellaceae</taxon>
        <taxon>Exophiala</taxon>
    </lineage>
</organism>
<sequence length="168" mass="18614">MPTHQRDTDWKTLAAQKIAETSDQIRPEWLLSDSELEQARSRRDITGDFIMSFLDEAAAAITALSALELAERIKQRALTVMEITLAFCHRAAVAHQIVSTKGHEQSQCHRINVSTKFSLTKQFGGPRSLIAIKSALEPSLGLFMGSQSVSRTNSMSEVSKRPWDTSVG</sequence>
<dbReference type="PANTHER" id="PTHR46072">
    <property type="entry name" value="AMIDASE-RELATED-RELATED"/>
    <property type="match status" value="1"/>
</dbReference>
<dbReference type="EMBL" id="AMGV01000081">
    <property type="protein sequence ID" value="KEF50813.1"/>
    <property type="molecule type" value="Genomic_DNA"/>
</dbReference>
<keyword evidence="3" id="KW-1185">Reference proteome</keyword>
<evidence type="ECO:0000313" key="2">
    <source>
        <dbReference type="EMBL" id="KEF50813.1"/>
    </source>
</evidence>